<protein>
    <recommendedName>
        <fullName evidence="2">cGMP-dependent protein kinase</fullName>
        <ecNumber evidence="2">2.7.11.12</ecNumber>
    </recommendedName>
</protein>
<keyword evidence="3" id="KW-0723">Serine/threonine-protein kinase</keyword>
<dbReference type="SUPFAM" id="SSF56112">
    <property type="entry name" value="Protein kinase-like (PK-like)"/>
    <property type="match status" value="1"/>
</dbReference>
<keyword evidence="5" id="KW-0808">Transferase</keyword>
<dbReference type="EC" id="2.7.11.12" evidence="2"/>
<evidence type="ECO:0000256" key="1">
    <source>
        <dbReference type="ARBA" id="ARBA00006352"/>
    </source>
</evidence>
<evidence type="ECO:0000259" key="17">
    <source>
        <dbReference type="PROSITE" id="PS50042"/>
    </source>
</evidence>
<dbReference type="InterPro" id="IPR002374">
    <property type="entry name" value="cGMP_dep_kinase"/>
</dbReference>
<evidence type="ECO:0000256" key="8">
    <source>
        <dbReference type="ARBA" id="ARBA00022840"/>
    </source>
</evidence>
<evidence type="ECO:0000256" key="12">
    <source>
        <dbReference type="PIRSR" id="PIRSR000559-1"/>
    </source>
</evidence>
<dbReference type="InterPro" id="IPR017441">
    <property type="entry name" value="Protein_kinase_ATP_BS"/>
</dbReference>
<dbReference type="PANTHER" id="PTHR24353">
    <property type="entry name" value="CYCLIC NUCLEOTIDE-DEPENDENT PROTEIN KINASE"/>
    <property type="match status" value="1"/>
</dbReference>
<feature type="non-terminal residue" evidence="19">
    <location>
        <position position="642"/>
    </location>
</feature>
<feature type="compositionally biased region" description="Basic and acidic residues" evidence="15">
    <location>
        <begin position="27"/>
        <end position="42"/>
    </location>
</feature>
<dbReference type="InterPro" id="IPR014710">
    <property type="entry name" value="RmlC-like_jellyroll"/>
</dbReference>
<evidence type="ECO:0000256" key="13">
    <source>
        <dbReference type="PIRSR" id="PIRSR000559-2"/>
    </source>
</evidence>
<evidence type="ECO:0000256" key="11">
    <source>
        <dbReference type="ARBA" id="ARBA00047462"/>
    </source>
</evidence>
<dbReference type="OrthoDB" id="6723712at2759"/>
<feature type="binding site" evidence="14">
    <location>
        <position position="363"/>
    </location>
    <ligand>
        <name>ATP</name>
        <dbReference type="ChEBI" id="CHEBI:30616"/>
    </ligand>
</feature>
<feature type="binding site" evidence="13">
    <location>
        <begin position="336"/>
        <end position="344"/>
    </location>
    <ligand>
        <name>ATP</name>
        <dbReference type="ChEBI" id="CHEBI:30616"/>
    </ligand>
</feature>
<sequence>MPCFLIPTKRSWNLPVVPHSPKTPDTPPRRETPQILEERETPPDNSVTRRPGIIPNITNVEETKYKVNKKDAKDEEIIRKAITSNEFLNRVITGKKLDNVVDAMYKETFEQGKVLMKLGDPGDKMYVLHSGKLKFKGKNFDFVENKQIVFGELALLYKAGRFATVKAVTKTELWVLESSIYFQILKDWNKEEHQERIQFLRQVKALKSISESNLHRGADHLEKEFFKTGTAIVKQGDKGDKFYIISAGQVSVSKESEGEIGQLNKGQSFGELALQQVCSRQATVTAISSPGVECLTLTKDHFDLYFIDVPVTDVSEDLGEEFKNLELKKFTLVATLGQGAFGRVELARYRENNRVFALKYVKKIHVVEQQLQAHIFNEKLMQTPCRSRFIVRMFRTFKDNKYVYFLMEACLGGDLFGLMYRQPNRRFSEKDAKFITGCVLEALDYLHTRKIIHRDLKPENFMIDRHGYVKLTDFGYAKKILTGKTHTFAGTPEYVAPEMLSDNGGHDKAVDYWAFGCVVYEMLCGKTPFKTDDPSHMKTYNRILTGQINFPQVIGSKARNLIEKLLKPLSKDRLGMQKNGCDDIRKHPWYNGFEWAQLKSGEMPSSFKPKLSGSTDTSRFETFKKDTEIVPEEFSGWDDKFA</sequence>
<dbReference type="EMBL" id="OV121136">
    <property type="protein sequence ID" value="CAH0558036.1"/>
    <property type="molecule type" value="Genomic_DNA"/>
</dbReference>
<evidence type="ECO:0000256" key="9">
    <source>
        <dbReference type="ARBA" id="ARBA00022992"/>
    </source>
</evidence>
<dbReference type="PANTHER" id="PTHR24353:SF144">
    <property type="match status" value="1"/>
</dbReference>
<evidence type="ECO:0000256" key="15">
    <source>
        <dbReference type="SAM" id="MobiDB-lite"/>
    </source>
</evidence>
<dbReference type="Gene3D" id="1.10.510.10">
    <property type="entry name" value="Transferase(Phosphotransferase) domain 1"/>
    <property type="match status" value="1"/>
</dbReference>
<evidence type="ECO:0000256" key="10">
    <source>
        <dbReference type="ARBA" id="ARBA00047298"/>
    </source>
</evidence>
<keyword evidence="4" id="KW-0140">cGMP</keyword>
<dbReference type="PROSITE" id="PS00889">
    <property type="entry name" value="CNMP_BINDING_2"/>
    <property type="match status" value="1"/>
</dbReference>
<dbReference type="PROSITE" id="PS00888">
    <property type="entry name" value="CNMP_BINDING_1"/>
    <property type="match status" value="1"/>
</dbReference>
<feature type="domain" description="AGC-kinase C-terminal" evidence="18">
    <location>
        <begin position="591"/>
        <end position="642"/>
    </location>
</feature>
<evidence type="ECO:0000256" key="14">
    <source>
        <dbReference type="PROSITE-ProRule" id="PRU10141"/>
    </source>
</evidence>
<evidence type="ECO:0000256" key="6">
    <source>
        <dbReference type="ARBA" id="ARBA00022741"/>
    </source>
</evidence>
<dbReference type="InterPro" id="IPR000961">
    <property type="entry name" value="AGC-kinase_C"/>
</dbReference>
<dbReference type="Pfam" id="PF00027">
    <property type="entry name" value="cNMP_binding"/>
    <property type="match status" value="2"/>
</dbReference>
<feature type="domain" description="Cyclic nucleotide-binding" evidence="17">
    <location>
        <begin position="205"/>
        <end position="302"/>
    </location>
</feature>
<dbReference type="PROSITE" id="PS50011">
    <property type="entry name" value="PROTEIN_KINASE_DOM"/>
    <property type="match status" value="1"/>
</dbReference>
<dbReference type="GO" id="GO:0004692">
    <property type="term" value="F:cGMP-dependent protein kinase activity"/>
    <property type="evidence" value="ECO:0007669"/>
    <property type="project" value="UniProtKB-EC"/>
</dbReference>
<gene>
    <name evidence="19" type="ORF">MELIAE_LOCUS8600</name>
</gene>
<dbReference type="GO" id="GO:0030553">
    <property type="term" value="F:cGMP binding"/>
    <property type="evidence" value="ECO:0007669"/>
    <property type="project" value="UniProtKB-KW"/>
</dbReference>
<dbReference type="FunFam" id="1.10.510.10:FF:000210">
    <property type="entry name" value="Non-specific serine/threonine protein kinase"/>
    <property type="match status" value="1"/>
</dbReference>
<dbReference type="PROSITE" id="PS00107">
    <property type="entry name" value="PROTEIN_KINASE_ATP"/>
    <property type="match status" value="1"/>
</dbReference>
<dbReference type="Pfam" id="PF00069">
    <property type="entry name" value="Pkinase"/>
    <property type="match status" value="1"/>
</dbReference>
<evidence type="ECO:0000259" key="16">
    <source>
        <dbReference type="PROSITE" id="PS50011"/>
    </source>
</evidence>
<dbReference type="Proteomes" id="UP001154078">
    <property type="component" value="Chromosome 5"/>
</dbReference>
<dbReference type="SMART" id="SM00100">
    <property type="entry name" value="cNMP"/>
    <property type="match status" value="2"/>
</dbReference>
<dbReference type="PRINTS" id="PR00103">
    <property type="entry name" value="CAMPKINASE"/>
</dbReference>
<dbReference type="PIRSF" id="PIRSF000559">
    <property type="entry name" value="cGMP-dep_kinase"/>
    <property type="match status" value="1"/>
</dbReference>
<feature type="domain" description="Cyclic nucleotide-binding" evidence="17">
    <location>
        <begin position="88"/>
        <end position="202"/>
    </location>
</feature>
<keyword evidence="20" id="KW-1185">Reference proteome</keyword>
<evidence type="ECO:0000256" key="7">
    <source>
        <dbReference type="ARBA" id="ARBA00022777"/>
    </source>
</evidence>
<keyword evidence="8 13" id="KW-0067">ATP-binding</keyword>
<keyword evidence="6 13" id="KW-0547">Nucleotide-binding</keyword>
<keyword evidence="9" id="KW-0142">cGMP-binding</keyword>
<proteinExistence type="inferred from homology"/>
<name>A0A9P0B8T3_BRAAE</name>
<feature type="region of interest" description="Disordered" evidence="15">
    <location>
        <begin position="14"/>
        <end position="51"/>
    </location>
</feature>
<keyword evidence="7" id="KW-0418">Kinase</keyword>
<evidence type="ECO:0000256" key="2">
    <source>
        <dbReference type="ARBA" id="ARBA00012428"/>
    </source>
</evidence>
<dbReference type="InterPro" id="IPR000719">
    <property type="entry name" value="Prot_kinase_dom"/>
</dbReference>
<dbReference type="CDD" id="cd00038">
    <property type="entry name" value="CAP_ED"/>
    <property type="match status" value="2"/>
</dbReference>
<feature type="active site" description="Proton acceptor" evidence="12">
    <location>
        <position position="455"/>
    </location>
</feature>
<dbReference type="InterPro" id="IPR000595">
    <property type="entry name" value="cNMP-bd_dom"/>
</dbReference>
<accession>A0A9P0B8T3</accession>
<evidence type="ECO:0000259" key="18">
    <source>
        <dbReference type="PROSITE" id="PS51285"/>
    </source>
</evidence>
<dbReference type="PROSITE" id="PS00108">
    <property type="entry name" value="PROTEIN_KINASE_ST"/>
    <property type="match status" value="1"/>
</dbReference>
<dbReference type="PROSITE" id="PS50042">
    <property type="entry name" value="CNMP_BINDING_3"/>
    <property type="match status" value="2"/>
</dbReference>
<evidence type="ECO:0000313" key="19">
    <source>
        <dbReference type="EMBL" id="CAH0558036.1"/>
    </source>
</evidence>
<dbReference type="Gene3D" id="2.60.120.10">
    <property type="entry name" value="Jelly Rolls"/>
    <property type="match status" value="2"/>
</dbReference>
<evidence type="ECO:0000256" key="3">
    <source>
        <dbReference type="ARBA" id="ARBA00022527"/>
    </source>
</evidence>
<dbReference type="InterPro" id="IPR018488">
    <property type="entry name" value="cNMP-bd_CS"/>
</dbReference>
<reference evidence="19" key="1">
    <citation type="submission" date="2021-12" db="EMBL/GenBank/DDBJ databases">
        <authorList>
            <person name="King R."/>
        </authorList>
    </citation>
    <scope>NUCLEOTIDE SEQUENCE</scope>
</reference>
<dbReference type="InterPro" id="IPR008271">
    <property type="entry name" value="Ser/Thr_kinase_AS"/>
</dbReference>
<feature type="binding site" evidence="13">
    <location>
        <position position="359"/>
    </location>
    <ligand>
        <name>ATP</name>
        <dbReference type="ChEBI" id="CHEBI:30616"/>
    </ligand>
</feature>
<dbReference type="SUPFAM" id="SSF51206">
    <property type="entry name" value="cAMP-binding domain-like"/>
    <property type="match status" value="2"/>
</dbReference>
<dbReference type="PROSITE" id="PS51285">
    <property type="entry name" value="AGC_KINASE_CTER"/>
    <property type="match status" value="1"/>
</dbReference>
<dbReference type="AlphaFoldDB" id="A0A9P0B8T3"/>
<evidence type="ECO:0000256" key="5">
    <source>
        <dbReference type="ARBA" id="ARBA00022679"/>
    </source>
</evidence>
<dbReference type="Gene3D" id="3.30.200.20">
    <property type="entry name" value="Phosphorylase Kinase, domain 1"/>
    <property type="match status" value="1"/>
</dbReference>
<comment type="catalytic activity">
    <reaction evidence="11">
        <text>L-seryl-[protein] + ATP = O-phospho-L-seryl-[protein] + ADP + H(+)</text>
        <dbReference type="Rhea" id="RHEA:17989"/>
        <dbReference type="Rhea" id="RHEA-COMP:9863"/>
        <dbReference type="Rhea" id="RHEA-COMP:11604"/>
        <dbReference type="ChEBI" id="CHEBI:15378"/>
        <dbReference type="ChEBI" id="CHEBI:29999"/>
        <dbReference type="ChEBI" id="CHEBI:30616"/>
        <dbReference type="ChEBI" id="CHEBI:83421"/>
        <dbReference type="ChEBI" id="CHEBI:456216"/>
        <dbReference type="EC" id="2.7.11.12"/>
    </reaction>
</comment>
<evidence type="ECO:0000256" key="4">
    <source>
        <dbReference type="ARBA" id="ARBA00022535"/>
    </source>
</evidence>
<feature type="domain" description="Protein kinase" evidence="16">
    <location>
        <begin position="330"/>
        <end position="590"/>
    </location>
</feature>
<dbReference type="SMART" id="SM00220">
    <property type="entry name" value="S_TKc"/>
    <property type="match status" value="1"/>
</dbReference>
<dbReference type="GO" id="GO:0005524">
    <property type="term" value="F:ATP binding"/>
    <property type="evidence" value="ECO:0007669"/>
    <property type="project" value="UniProtKB-UniRule"/>
</dbReference>
<evidence type="ECO:0000313" key="20">
    <source>
        <dbReference type="Proteomes" id="UP001154078"/>
    </source>
</evidence>
<comment type="similarity">
    <text evidence="1">Belongs to the protein kinase superfamily. AGC Ser/Thr protein kinase family. cGMP subfamily.</text>
</comment>
<organism evidence="19 20">
    <name type="scientific">Brassicogethes aeneus</name>
    <name type="common">Rape pollen beetle</name>
    <name type="synonym">Meligethes aeneus</name>
    <dbReference type="NCBI Taxonomy" id="1431903"/>
    <lineage>
        <taxon>Eukaryota</taxon>
        <taxon>Metazoa</taxon>
        <taxon>Ecdysozoa</taxon>
        <taxon>Arthropoda</taxon>
        <taxon>Hexapoda</taxon>
        <taxon>Insecta</taxon>
        <taxon>Pterygota</taxon>
        <taxon>Neoptera</taxon>
        <taxon>Endopterygota</taxon>
        <taxon>Coleoptera</taxon>
        <taxon>Polyphaga</taxon>
        <taxon>Cucujiformia</taxon>
        <taxon>Nitidulidae</taxon>
        <taxon>Meligethinae</taxon>
        <taxon>Brassicogethes</taxon>
    </lineage>
</organism>
<dbReference type="InterPro" id="IPR011009">
    <property type="entry name" value="Kinase-like_dom_sf"/>
</dbReference>
<comment type="catalytic activity">
    <reaction evidence="10">
        <text>L-threonyl-[protein] + ATP = O-phospho-L-threonyl-[protein] + ADP + H(+)</text>
        <dbReference type="Rhea" id="RHEA:46608"/>
        <dbReference type="Rhea" id="RHEA-COMP:11060"/>
        <dbReference type="Rhea" id="RHEA-COMP:11605"/>
        <dbReference type="ChEBI" id="CHEBI:15378"/>
        <dbReference type="ChEBI" id="CHEBI:30013"/>
        <dbReference type="ChEBI" id="CHEBI:30616"/>
        <dbReference type="ChEBI" id="CHEBI:61977"/>
        <dbReference type="ChEBI" id="CHEBI:456216"/>
        <dbReference type="EC" id="2.7.11.12"/>
    </reaction>
</comment>
<dbReference type="InterPro" id="IPR018490">
    <property type="entry name" value="cNMP-bd_dom_sf"/>
</dbReference>